<proteinExistence type="inferred from homology"/>
<dbReference type="AlphaFoldDB" id="A0A9J7IJJ0"/>
<evidence type="ECO:0000256" key="3">
    <source>
        <dbReference type="ARBA" id="ARBA00022900"/>
    </source>
</evidence>
<accession>A0A9J7IJJ0</accession>
<dbReference type="PANTHER" id="PTHR11461">
    <property type="entry name" value="SERINE PROTEASE INHIBITOR, SERPIN"/>
    <property type="match status" value="1"/>
</dbReference>
<evidence type="ECO:0000256" key="4">
    <source>
        <dbReference type="RuleBase" id="RU000411"/>
    </source>
</evidence>
<name>A0A9J7IJJ0_SPOLT</name>
<dbReference type="GeneID" id="111349522"/>
<feature type="domain" description="Serpin" evidence="5">
    <location>
        <begin position="50"/>
        <end position="411"/>
    </location>
</feature>
<keyword evidence="3" id="KW-0722">Serine protease inhibitor</keyword>
<protein>
    <submittedName>
        <fullName evidence="7">Antichymotrypsin-2-like</fullName>
    </submittedName>
</protein>
<dbReference type="InterPro" id="IPR036186">
    <property type="entry name" value="Serpin_sf"/>
</dbReference>
<dbReference type="SUPFAM" id="SSF56574">
    <property type="entry name" value="Serpins"/>
    <property type="match status" value="1"/>
</dbReference>
<evidence type="ECO:0000313" key="7">
    <source>
        <dbReference type="RefSeq" id="XP_022816434.1"/>
    </source>
</evidence>
<dbReference type="InterPro" id="IPR042185">
    <property type="entry name" value="Serpin_sf_2"/>
</dbReference>
<dbReference type="GO" id="GO:0004867">
    <property type="term" value="F:serine-type endopeptidase inhibitor activity"/>
    <property type="evidence" value="ECO:0007669"/>
    <property type="project" value="UniProtKB-KW"/>
</dbReference>
<dbReference type="KEGG" id="sliu:111349522"/>
<dbReference type="InterPro" id="IPR023796">
    <property type="entry name" value="Serpin_dom"/>
</dbReference>
<evidence type="ECO:0000313" key="6">
    <source>
        <dbReference type="Proteomes" id="UP000301870"/>
    </source>
</evidence>
<reference evidence="7" key="1">
    <citation type="submission" date="2025-08" db="UniProtKB">
        <authorList>
            <consortium name="RefSeq"/>
        </authorList>
    </citation>
    <scope>IDENTIFICATION</scope>
    <source>
        <strain evidence="7">Ishihara</strain>
        <tissue evidence="7">Whole body</tissue>
    </source>
</reference>
<keyword evidence="6" id="KW-1185">Reference proteome</keyword>
<evidence type="ECO:0000259" key="5">
    <source>
        <dbReference type="SMART" id="SM00093"/>
    </source>
</evidence>
<dbReference type="RefSeq" id="XP_022816434.1">
    <property type="nucleotide sequence ID" value="XM_022960666.1"/>
</dbReference>
<evidence type="ECO:0000256" key="1">
    <source>
        <dbReference type="ARBA" id="ARBA00009500"/>
    </source>
</evidence>
<dbReference type="Proteomes" id="UP000301870">
    <property type="component" value="Chromosome 9"/>
</dbReference>
<comment type="similarity">
    <text evidence="1 4">Belongs to the serpin family.</text>
</comment>
<dbReference type="Gene3D" id="2.30.39.10">
    <property type="entry name" value="Alpha-1-antitrypsin, domain 1"/>
    <property type="match status" value="1"/>
</dbReference>
<organism evidence="6 7">
    <name type="scientific">Spodoptera litura</name>
    <name type="common">Asian cotton leafworm</name>
    <dbReference type="NCBI Taxonomy" id="69820"/>
    <lineage>
        <taxon>Eukaryota</taxon>
        <taxon>Metazoa</taxon>
        <taxon>Ecdysozoa</taxon>
        <taxon>Arthropoda</taxon>
        <taxon>Hexapoda</taxon>
        <taxon>Insecta</taxon>
        <taxon>Pterygota</taxon>
        <taxon>Neoptera</taxon>
        <taxon>Endopterygota</taxon>
        <taxon>Lepidoptera</taxon>
        <taxon>Glossata</taxon>
        <taxon>Ditrysia</taxon>
        <taxon>Noctuoidea</taxon>
        <taxon>Noctuidae</taxon>
        <taxon>Amphipyrinae</taxon>
        <taxon>Spodoptera</taxon>
    </lineage>
</organism>
<dbReference type="InterPro" id="IPR023795">
    <property type="entry name" value="Serpin_CS"/>
</dbReference>
<dbReference type="PROSITE" id="PS00284">
    <property type="entry name" value="SERPIN"/>
    <property type="match status" value="1"/>
</dbReference>
<dbReference type="SMART" id="SM00093">
    <property type="entry name" value="SERPIN"/>
    <property type="match status" value="1"/>
</dbReference>
<dbReference type="PANTHER" id="PTHR11461:SF211">
    <property type="entry name" value="GH10112P-RELATED"/>
    <property type="match status" value="1"/>
</dbReference>
<keyword evidence="2" id="KW-0646">Protease inhibitor</keyword>
<dbReference type="Gene3D" id="3.30.497.10">
    <property type="entry name" value="Antithrombin, subunit I, domain 2"/>
    <property type="match status" value="1"/>
</dbReference>
<dbReference type="GO" id="GO:0005615">
    <property type="term" value="C:extracellular space"/>
    <property type="evidence" value="ECO:0007669"/>
    <property type="project" value="InterPro"/>
</dbReference>
<evidence type="ECO:0000256" key="2">
    <source>
        <dbReference type="ARBA" id="ARBA00022690"/>
    </source>
</evidence>
<dbReference type="Pfam" id="PF00079">
    <property type="entry name" value="Serpin"/>
    <property type="match status" value="1"/>
</dbReference>
<gene>
    <name evidence="7" type="primary">LOC111349522</name>
</gene>
<dbReference type="InterPro" id="IPR000215">
    <property type="entry name" value="Serpin_fam"/>
</dbReference>
<sequence length="412" mass="46237">MGSTLKKKTMFKLFHLIVATIVLVCNGNGIFAMDSFLHAQLSTGNQIFAGKLAHELLSQKPDKSFIVSSLSALLPFAQLAVFSKERVLEELLKLLNVQNKDQITDALPLIVAELKRPKNVTMTIATKFYANIGNPLSQNFICDSKTYFDADGETLDFSKNHLAADNINKWVAKKTDDMITNIVTPNMFNSNTRLVLANAISLTADWLYPFDVHSTYEAQFTKVNGHQVTVKMMYQTNDFNYYAQSDFQVLEMFYVGKDISFLTILPNDANNLLNIAKSLSDPDFVIYVMENLSPTKIEVKIPKFELTSRIDLKDVLKKNGVTAIFQSGTTGLEDILENKESIHVTDALQVARIIVDEVHTQAAAATVVIAGLKMSPQYNKMLSFNADRPFVFSILNRRKRVMLFNGFYNGPQ</sequence>
<dbReference type="InterPro" id="IPR042178">
    <property type="entry name" value="Serpin_sf_1"/>
</dbReference>
<dbReference type="OrthoDB" id="5945029at2759"/>